<reference evidence="1 2" key="1">
    <citation type="journal article" date="2007" name="Nat. Biotechnol.">
        <title>Complete genome sequence of the myxobacterium Sorangium cellulosum.</title>
        <authorList>
            <person name="Schneiker S."/>
            <person name="Perlova O."/>
            <person name="Kaiser O."/>
            <person name="Gerth K."/>
            <person name="Alici A."/>
            <person name="Altmeyer M.O."/>
            <person name="Bartels D."/>
            <person name="Bekel T."/>
            <person name="Beyer S."/>
            <person name="Bode E."/>
            <person name="Bode H.B."/>
            <person name="Bolten C.J."/>
            <person name="Choudhuri J.V."/>
            <person name="Doss S."/>
            <person name="Elnakady Y.A."/>
            <person name="Frank B."/>
            <person name="Gaigalat L."/>
            <person name="Goesmann A."/>
            <person name="Groeger C."/>
            <person name="Gross F."/>
            <person name="Jelsbak L."/>
            <person name="Jelsbak L."/>
            <person name="Kalinowski J."/>
            <person name="Kegler C."/>
            <person name="Knauber T."/>
            <person name="Konietzny S."/>
            <person name="Kopp M."/>
            <person name="Krause L."/>
            <person name="Krug D."/>
            <person name="Linke B."/>
            <person name="Mahmud T."/>
            <person name="Martinez-Arias R."/>
            <person name="McHardy A.C."/>
            <person name="Merai M."/>
            <person name="Meyer F."/>
            <person name="Mormann S."/>
            <person name="Munoz-Dorado J."/>
            <person name="Perez J."/>
            <person name="Pradella S."/>
            <person name="Rachid S."/>
            <person name="Raddatz G."/>
            <person name="Rosenau F."/>
            <person name="Rueckert C."/>
            <person name="Sasse F."/>
            <person name="Scharfe M."/>
            <person name="Schuster S.C."/>
            <person name="Suen G."/>
            <person name="Treuner-Lange A."/>
            <person name="Velicer G.J."/>
            <person name="Vorholter F.-J."/>
            <person name="Weissman K.J."/>
            <person name="Welch R.D."/>
            <person name="Wenzel S.C."/>
            <person name="Whitworth D.E."/>
            <person name="Wilhelm S."/>
            <person name="Wittmann C."/>
            <person name="Bloecker H."/>
            <person name="Puehler A."/>
            <person name="Mueller R."/>
        </authorList>
    </citation>
    <scope>NUCLEOTIDE SEQUENCE [LARGE SCALE GENOMIC DNA]</scope>
    <source>
        <strain evidence="2">So ce56</strain>
    </source>
</reference>
<name>A9GEL4_SORC5</name>
<dbReference type="EMBL" id="AM746676">
    <property type="protein sequence ID" value="CAN93027.1"/>
    <property type="molecule type" value="Genomic_DNA"/>
</dbReference>
<dbReference type="HOGENOM" id="CLU_1905392_0_0_7"/>
<evidence type="ECO:0000313" key="2">
    <source>
        <dbReference type="Proteomes" id="UP000002139"/>
    </source>
</evidence>
<dbReference type="AlphaFoldDB" id="A9GEL4"/>
<gene>
    <name evidence="1" type="ordered locus">sce2868</name>
</gene>
<protein>
    <submittedName>
        <fullName evidence="1">Secreted protein</fullName>
    </submittedName>
</protein>
<dbReference type="Proteomes" id="UP000002139">
    <property type="component" value="Chromosome"/>
</dbReference>
<dbReference type="KEGG" id="scl:sce2868"/>
<keyword evidence="2" id="KW-1185">Reference proteome</keyword>
<sequence length="133" mass="14923">MRIRSTLWSWLLSLCPSTSAVERKMRAARLNRRLCRKERGWMSAIIEVMSMFTPSDGGAPRTITIRVGDLREEPDGLWSVAVDVLGFKTDDHVRRKGAHWLNTIESAAGFIRQLAGGKVRDYGGTMTPLLLPP</sequence>
<proteinExistence type="predicted"/>
<organism evidence="1 2">
    <name type="scientific">Sorangium cellulosum (strain So ce56)</name>
    <name type="common">Polyangium cellulosum (strain So ce56)</name>
    <dbReference type="NCBI Taxonomy" id="448385"/>
    <lineage>
        <taxon>Bacteria</taxon>
        <taxon>Pseudomonadati</taxon>
        <taxon>Myxococcota</taxon>
        <taxon>Polyangia</taxon>
        <taxon>Polyangiales</taxon>
        <taxon>Polyangiaceae</taxon>
        <taxon>Sorangium</taxon>
    </lineage>
</organism>
<evidence type="ECO:0000313" key="1">
    <source>
        <dbReference type="EMBL" id="CAN93027.1"/>
    </source>
</evidence>
<accession>A9GEL4</accession>